<dbReference type="GO" id="GO:0005525">
    <property type="term" value="F:GTP binding"/>
    <property type="evidence" value="ECO:0007669"/>
    <property type="project" value="UniProtKB-KW"/>
</dbReference>
<dbReference type="InterPro" id="IPR036005">
    <property type="entry name" value="Creatinase/aminopeptidase-like"/>
</dbReference>
<dbReference type="SUPFAM" id="SSF55920">
    <property type="entry name" value="Creatinase/aminopeptidase"/>
    <property type="match status" value="1"/>
</dbReference>
<dbReference type="InterPro" id="IPR001487">
    <property type="entry name" value="Bromodomain"/>
</dbReference>
<keyword evidence="6 7" id="KW-0342">GTP-binding</keyword>
<dbReference type="SMART" id="SM00053">
    <property type="entry name" value="DYNc"/>
    <property type="match status" value="1"/>
</dbReference>
<keyword evidence="1" id="KW-0031">Aminopeptidase</keyword>
<dbReference type="InterPro" id="IPR030381">
    <property type="entry name" value="G_DYNAMIN_dom"/>
</dbReference>
<organism evidence="9 10">
    <name type="scientific">Mesorhabditis spiculigera</name>
    <dbReference type="NCBI Taxonomy" id="96644"/>
    <lineage>
        <taxon>Eukaryota</taxon>
        <taxon>Metazoa</taxon>
        <taxon>Ecdysozoa</taxon>
        <taxon>Nematoda</taxon>
        <taxon>Chromadorea</taxon>
        <taxon>Rhabditida</taxon>
        <taxon>Rhabditina</taxon>
        <taxon>Rhabditomorpha</taxon>
        <taxon>Rhabditoidea</taxon>
        <taxon>Rhabditidae</taxon>
        <taxon>Mesorhabditinae</taxon>
        <taxon>Mesorhabditis</taxon>
    </lineage>
</organism>
<dbReference type="GO" id="GO:0005737">
    <property type="term" value="C:cytoplasm"/>
    <property type="evidence" value="ECO:0007669"/>
    <property type="project" value="TreeGrafter"/>
</dbReference>
<evidence type="ECO:0000259" key="8">
    <source>
        <dbReference type="PROSITE" id="PS51718"/>
    </source>
</evidence>
<evidence type="ECO:0000256" key="6">
    <source>
        <dbReference type="ARBA" id="ARBA00023134"/>
    </source>
</evidence>
<dbReference type="InterPro" id="IPR000994">
    <property type="entry name" value="Pept_M24"/>
</dbReference>
<protein>
    <recommendedName>
        <fullName evidence="8">Dynamin-type G domain-containing protein</fullName>
    </recommendedName>
</protein>
<name>A0AA36FTZ0_9BILA</name>
<dbReference type="PROSITE" id="PS00410">
    <property type="entry name" value="G_DYNAMIN_1"/>
    <property type="match status" value="1"/>
</dbReference>
<dbReference type="SUPFAM" id="SSF52540">
    <property type="entry name" value="P-loop containing nucleoside triphosphate hydrolases"/>
    <property type="match status" value="1"/>
</dbReference>
<dbReference type="Gene3D" id="1.20.920.10">
    <property type="entry name" value="Bromodomain-like"/>
    <property type="match status" value="1"/>
</dbReference>
<gene>
    <name evidence="9" type="ORF">MSPICULIGERA_LOCUS5485</name>
</gene>
<sequence>MADKMETEIDVKKVTRAAVDDVEFEEFPVLDWPGKGGPQIVVVGAQSSGKSSVIAAIVGRDFLPRGTGIVTRRPLHLQLCHVPLDDAASRQGQLGDWARFDHTGDRTFEDFELVRKEIEEETDRLTGSNTEILATPISLRIYSHRVVNMRLVDLPGMTKVPVGGQPTNIEERIRALILPYITNSNSIILAVIPANQDFVSSEALKMAREVDSEGERTLVVLTKLDLMDHGTNALDVLTRQLVHVKLGIIGVVNRSQADIEAQKPLEDVLRDEESLLAREYPTLASRQGTRYLSQTIVGLVGSTSRQTLIPPNIAEEEKAYCLQLYKRLVSTTVFHEHFFSLPTIVLSNPPFHLTPMDLGMIGNQLKFGHYGKDRLMADLRAMTTTCVTYNPGALMTEAAKQLDSFVQEHWEHIASKKAPRIFAQMDWRQIRDVGKKVRFTQSCAKKHGPGQLHLVAHFPEEHTSLEMALTDNGVIFNYCTCEVEANWEAKVAPMKPIHEQITTGKYPLGEEVEYYIPGKDERKASDRISNEEKKAMDASLEEMWQIDYGIHVRGRLIDSAFTLHFDPKFDPLANAVKEATNAGIREAGIDVRLCDIGEVIEEVMTSHEVELDGRTYTVKPIRNLNGHSIGQYRIHAGKSVPIVKGGEEQTKMEENEVYAIETFGSTGKGYVNRAGAGKMECSHYMKNFDSAKQKMPLRAIELLDTIDNHFGHLQFCRRWLDRVGEVQYGTALKALCDKGIVDAYPPLCDVKGSYTAQWEHTILMRPTCKEVVSRGEDY</sequence>
<dbReference type="CDD" id="cd08771">
    <property type="entry name" value="DLP_1"/>
    <property type="match status" value="1"/>
</dbReference>
<proteinExistence type="inferred from homology"/>
<comment type="similarity">
    <text evidence="7">Belongs to the TRAFAC class dynamin-like GTPase superfamily. Dynamin/Fzo/YdjA family.</text>
</comment>
<dbReference type="InterPro" id="IPR036390">
    <property type="entry name" value="WH_DNA-bd_sf"/>
</dbReference>
<dbReference type="PROSITE" id="PS51718">
    <property type="entry name" value="G_DYNAMIN_2"/>
    <property type="match status" value="1"/>
</dbReference>
<evidence type="ECO:0000256" key="1">
    <source>
        <dbReference type="ARBA" id="ARBA00022438"/>
    </source>
</evidence>
<dbReference type="PANTHER" id="PTHR45777:SF2">
    <property type="entry name" value="METHIONINE AMINOPEPTIDASE 2"/>
    <property type="match status" value="1"/>
</dbReference>
<dbReference type="InterPro" id="IPR036427">
    <property type="entry name" value="Bromodomain-like_sf"/>
</dbReference>
<dbReference type="Proteomes" id="UP001177023">
    <property type="component" value="Unassembled WGS sequence"/>
</dbReference>
<dbReference type="InterPro" id="IPR022812">
    <property type="entry name" value="Dynamin"/>
</dbReference>
<dbReference type="EMBL" id="CATQJA010001352">
    <property type="protein sequence ID" value="CAJ0566903.1"/>
    <property type="molecule type" value="Genomic_DNA"/>
</dbReference>
<dbReference type="InterPro" id="IPR000375">
    <property type="entry name" value="Dynamin_stalk"/>
</dbReference>
<keyword evidence="4" id="KW-0378">Hydrolase</keyword>
<dbReference type="InterPro" id="IPR036388">
    <property type="entry name" value="WH-like_DNA-bd_sf"/>
</dbReference>
<dbReference type="InterPro" id="IPR001401">
    <property type="entry name" value="Dynamin_GTPase"/>
</dbReference>
<dbReference type="Gene3D" id="3.90.230.10">
    <property type="entry name" value="Creatinase/methionine aminopeptidase superfamily"/>
    <property type="match status" value="1"/>
</dbReference>
<dbReference type="SUPFAM" id="SSF46785">
    <property type="entry name" value="Winged helix' DNA-binding domain"/>
    <property type="match status" value="1"/>
</dbReference>
<comment type="caution">
    <text evidence="9">The sequence shown here is derived from an EMBL/GenBank/DDBJ whole genome shotgun (WGS) entry which is preliminary data.</text>
</comment>
<evidence type="ECO:0000313" key="9">
    <source>
        <dbReference type="EMBL" id="CAJ0566903.1"/>
    </source>
</evidence>
<evidence type="ECO:0000313" key="10">
    <source>
        <dbReference type="Proteomes" id="UP001177023"/>
    </source>
</evidence>
<evidence type="ECO:0000256" key="2">
    <source>
        <dbReference type="ARBA" id="ARBA00022670"/>
    </source>
</evidence>
<dbReference type="SUPFAM" id="SSF47370">
    <property type="entry name" value="Bromodomain"/>
    <property type="match status" value="1"/>
</dbReference>
<dbReference type="AlphaFoldDB" id="A0AA36FTZ0"/>
<dbReference type="InterPro" id="IPR027417">
    <property type="entry name" value="P-loop_NTPase"/>
</dbReference>
<evidence type="ECO:0000256" key="4">
    <source>
        <dbReference type="ARBA" id="ARBA00022801"/>
    </source>
</evidence>
<reference evidence="9" key="1">
    <citation type="submission" date="2023-06" db="EMBL/GenBank/DDBJ databases">
        <authorList>
            <person name="Delattre M."/>
        </authorList>
    </citation>
    <scope>NUCLEOTIDE SEQUENCE</scope>
    <source>
        <strain evidence="9">AF72</strain>
    </source>
</reference>
<feature type="non-terminal residue" evidence="9">
    <location>
        <position position="778"/>
    </location>
</feature>
<dbReference type="GO" id="GO:0008235">
    <property type="term" value="F:metalloexopeptidase activity"/>
    <property type="evidence" value="ECO:0007669"/>
    <property type="project" value="TreeGrafter"/>
</dbReference>
<keyword evidence="10" id="KW-1185">Reference proteome</keyword>
<evidence type="ECO:0000256" key="5">
    <source>
        <dbReference type="ARBA" id="ARBA00023117"/>
    </source>
</evidence>
<dbReference type="InterPro" id="IPR019762">
    <property type="entry name" value="Dynamin_GTPase_CS"/>
</dbReference>
<accession>A0AA36FTZ0</accession>
<keyword evidence="3 7" id="KW-0547">Nucleotide-binding</keyword>
<dbReference type="InterPro" id="IPR045063">
    <property type="entry name" value="Dynamin_N"/>
</dbReference>
<keyword evidence="2" id="KW-0645">Protease</keyword>
<dbReference type="Gene3D" id="3.40.50.300">
    <property type="entry name" value="P-loop containing nucleotide triphosphate hydrolases"/>
    <property type="match status" value="1"/>
</dbReference>
<dbReference type="SMART" id="SM00297">
    <property type="entry name" value="BROMO"/>
    <property type="match status" value="1"/>
</dbReference>
<keyword evidence="5" id="KW-0103">Bromodomain</keyword>
<dbReference type="GO" id="GO:0003924">
    <property type="term" value="F:GTPase activity"/>
    <property type="evidence" value="ECO:0007669"/>
    <property type="project" value="InterPro"/>
</dbReference>
<dbReference type="PANTHER" id="PTHR45777">
    <property type="entry name" value="METHIONINE AMINOPEPTIDASE 2"/>
    <property type="match status" value="1"/>
</dbReference>
<evidence type="ECO:0000256" key="3">
    <source>
        <dbReference type="ARBA" id="ARBA00022741"/>
    </source>
</evidence>
<dbReference type="Pfam" id="PF01031">
    <property type="entry name" value="Dynamin_M"/>
    <property type="match status" value="1"/>
</dbReference>
<dbReference type="InterPro" id="IPR050247">
    <property type="entry name" value="Met_Aminopeptidase_Type2"/>
</dbReference>
<dbReference type="GO" id="GO:0006508">
    <property type="term" value="P:proteolysis"/>
    <property type="evidence" value="ECO:0007669"/>
    <property type="project" value="UniProtKB-KW"/>
</dbReference>
<feature type="domain" description="Dynamin-type G" evidence="8">
    <location>
        <begin position="34"/>
        <end position="310"/>
    </location>
</feature>
<evidence type="ECO:0000256" key="7">
    <source>
        <dbReference type="RuleBase" id="RU003932"/>
    </source>
</evidence>
<dbReference type="Pfam" id="PF00350">
    <property type="entry name" value="Dynamin_N"/>
    <property type="match status" value="1"/>
</dbReference>
<dbReference type="Gene3D" id="1.10.10.10">
    <property type="entry name" value="Winged helix-like DNA-binding domain superfamily/Winged helix DNA-binding domain"/>
    <property type="match status" value="1"/>
</dbReference>
<dbReference type="PRINTS" id="PR00195">
    <property type="entry name" value="DYNAMIN"/>
</dbReference>
<dbReference type="Pfam" id="PF00557">
    <property type="entry name" value="Peptidase_M24"/>
    <property type="match status" value="1"/>
</dbReference>
<dbReference type="GO" id="GO:0004177">
    <property type="term" value="F:aminopeptidase activity"/>
    <property type="evidence" value="ECO:0007669"/>
    <property type="project" value="UniProtKB-KW"/>
</dbReference>